<dbReference type="Proteomes" id="UP000006727">
    <property type="component" value="Chromosome 26"/>
</dbReference>
<dbReference type="InterPro" id="IPR033334">
    <property type="entry name" value="LNG1/2"/>
</dbReference>
<protein>
    <recommendedName>
        <fullName evidence="1">DUF4378 domain-containing protein</fullName>
    </recommendedName>
</protein>
<reference evidence="3" key="3">
    <citation type="submission" date="2020-12" db="UniProtKB">
        <authorList>
            <consortium name="EnsemblPlants"/>
        </authorList>
    </citation>
    <scope>IDENTIFICATION</scope>
</reference>
<evidence type="ECO:0000313" key="2">
    <source>
        <dbReference type="EMBL" id="PNR26641.1"/>
    </source>
</evidence>
<dbReference type="EnsemblPlants" id="Pp3c26_2080V3.1">
    <property type="protein sequence ID" value="PAC:32918752.CDS.1"/>
    <property type="gene ID" value="Pp3c26_2080"/>
</dbReference>
<dbReference type="EMBL" id="ABEU02000026">
    <property type="protein sequence ID" value="PNR26641.1"/>
    <property type="molecule type" value="Genomic_DNA"/>
</dbReference>
<gene>
    <name evidence="2" type="ORF">PHYPA_030122</name>
</gene>
<proteinExistence type="predicted"/>
<evidence type="ECO:0000313" key="3">
    <source>
        <dbReference type="EnsemblPlants" id="PAC:32918752.CDS.1"/>
    </source>
</evidence>
<sequence length="131" mass="15089">MNEILERKMSPYLNPQPWGTPVVRRMPRGQRLIDDVWNELKDMHWPTSAAYDALYAVLQKDFTRKSFQWLDFSVEVGDVGCELESMPLEELVEELVQDIVSIELKPVKEICQALPLCPSSLLPVHLSHLSL</sequence>
<dbReference type="AlphaFoldDB" id="A0A2K1IBI6"/>
<dbReference type="Gramene" id="Pp3c26_2080V3.1">
    <property type="protein sequence ID" value="PAC:32918752.CDS.1"/>
    <property type="gene ID" value="Pp3c26_2080"/>
</dbReference>
<dbReference type="PANTHER" id="PTHR31680:SF4">
    <property type="entry name" value="LONGIFOLIA PROTEIN"/>
    <property type="match status" value="1"/>
</dbReference>
<reference evidence="2 4" key="2">
    <citation type="journal article" date="2018" name="Plant J.">
        <title>The Physcomitrella patens chromosome-scale assembly reveals moss genome structure and evolution.</title>
        <authorList>
            <person name="Lang D."/>
            <person name="Ullrich K.K."/>
            <person name="Murat F."/>
            <person name="Fuchs J."/>
            <person name="Jenkins J."/>
            <person name="Haas F.B."/>
            <person name="Piednoel M."/>
            <person name="Gundlach H."/>
            <person name="Van Bel M."/>
            <person name="Meyberg R."/>
            <person name="Vives C."/>
            <person name="Morata J."/>
            <person name="Symeonidi A."/>
            <person name="Hiss M."/>
            <person name="Muchero W."/>
            <person name="Kamisugi Y."/>
            <person name="Saleh O."/>
            <person name="Blanc G."/>
            <person name="Decker E.L."/>
            <person name="van Gessel N."/>
            <person name="Grimwood J."/>
            <person name="Hayes R.D."/>
            <person name="Graham S.W."/>
            <person name="Gunter L.E."/>
            <person name="McDaniel S.F."/>
            <person name="Hoernstein S.N.W."/>
            <person name="Larsson A."/>
            <person name="Li F.W."/>
            <person name="Perroud P.F."/>
            <person name="Phillips J."/>
            <person name="Ranjan P."/>
            <person name="Rokshar D.S."/>
            <person name="Rothfels C.J."/>
            <person name="Schneider L."/>
            <person name="Shu S."/>
            <person name="Stevenson D.W."/>
            <person name="Thummler F."/>
            <person name="Tillich M."/>
            <person name="Villarreal Aguilar J.C."/>
            <person name="Widiez T."/>
            <person name="Wong G.K."/>
            <person name="Wymore A."/>
            <person name="Zhang Y."/>
            <person name="Zimmer A.D."/>
            <person name="Quatrano R.S."/>
            <person name="Mayer K.F.X."/>
            <person name="Goodstein D."/>
            <person name="Casacuberta J.M."/>
            <person name="Vandepoele K."/>
            <person name="Reski R."/>
            <person name="Cuming A.C."/>
            <person name="Tuskan G.A."/>
            <person name="Maumus F."/>
            <person name="Salse J."/>
            <person name="Schmutz J."/>
            <person name="Rensing S.A."/>
        </authorList>
    </citation>
    <scope>NUCLEOTIDE SEQUENCE [LARGE SCALE GENOMIC DNA]</scope>
    <source>
        <strain evidence="3 4">cv. Gransden 2004</strain>
    </source>
</reference>
<dbReference type="Pfam" id="PF14309">
    <property type="entry name" value="DUF4378"/>
    <property type="match status" value="1"/>
</dbReference>
<dbReference type="GO" id="GO:0051513">
    <property type="term" value="P:regulation of monopolar cell growth"/>
    <property type="evidence" value="ECO:0007669"/>
    <property type="project" value="InterPro"/>
</dbReference>
<evidence type="ECO:0000259" key="1">
    <source>
        <dbReference type="Pfam" id="PF14309"/>
    </source>
</evidence>
<dbReference type="PANTHER" id="PTHR31680">
    <property type="entry name" value="LONGIFOLIA PROTEIN"/>
    <property type="match status" value="1"/>
</dbReference>
<name>A0A2K1IBI6_PHYPA</name>
<dbReference type="InParanoid" id="A0A2K1IBI6"/>
<keyword evidence="4" id="KW-1185">Reference proteome</keyword>
<evidence type="ECO:0000313" key="4">
    <source>
        <dbReference type="Proteomes" id="UP000006727"/>
    </source>
</evidence>
<dbReference type="InterPro" id="IPR025486">
    <property type="entry name" value="DUF4378"/>
</dbReference>
<reference evidence="2 4" key="1">
    <citation type="journal article" date="2008" name="Science">
        <title>The Physcomitrella genome reveals evolutionary insights into the conquest of land by plants.</title>
        <authorList>
            <person name="Rensing S."/>
            <person name="Lang D."/>
            <person name="Zimmer A."/>
            <person name="Terry A."/>
            <person name="Salamov A."/>
            <person name="Shapiro H."/>
            <person name="Nishiyama T."/>
            <person name="Perroud P.-F."/>
            <person name="Lindquist E."/>
            <person name="Kamisugi Y."/>
            <person name="Tanahashi T."/>
            <person name="Sakakibara K."/>
            <person name="Fujita T."/>
            <person name="Oishi K."/>
            <person name="Shin-I T."/>
            <person name="Kuroki Y."/>
            <person name="Toyoda A."/>
            <person name="Suzuki Y."/>
            <person name="Hashimoto A."/>
            <person name="Yamaguchi K."/>
            <person name="Sugano A."/>
            <person name="Kohara Y."/>
            <person name="Fujiyama A."/>
            <person name="Anterola A."/>
            <person name="Aoki S."/>
            <person name="Ashton N."/>
            <person name="Barbazuk W.B."/>
            <person name="Barker E."/>
            <person name="Bennetzen J."/>
            <person name="Bezanilla M."/>
            <person name="Blankenship R."/>
            <person name="Cho S.H."/>
            <person name="Dutcher S."/>
            <person name="Estelle M."/>
            <person name="Fawcett J.A."/>
            <person name="Gundlach H."/>
            <person name="Hanada K."/>
            <person name="Heyl A."/>
            <person name="Hicks K.A."/>
            <person name="Hugh J."/>
            <person name="Lohr M."/>
            <person name="Mayer K."/>
            <person name="Melkozernov A."/>
            <person name="Murata T."/>
            <person name="Nelson D."/>
            <person name="Pils B."/>
            <person name="Prigge M."/>
            <person name="Reiss B."/>
            <person name="Renner T."/>
            <person name="Rombauts S."/>
            <person name="Rushton P."/>
            <person name="Sanderfoot A."/>
            <person name="Schween G."/>
            <person name="Shiu S.-H."/>
            <person name="Stueber K."/>
            <person name="Theodoulou F.L."/>
            <person name="Tu H."/>
            <person name="Van de Peer Y."/>
            <person name="Verrier P.J."/>
            <person name="Waters E."/>
            <person name="Wood A."/>
            <person name="Yang L."/>
            <person name="Cove D."/>
            <person name="Cuming A."/>
            <person name="Hasebe M."/>
            <person name="Lucas S."/>
            <person name="Mishler D.B."/>
            <person name="Reski R."/>
            <person name="Grigoriev I."/>
            <person name="Quatrano R.S."/>
            <person name="Boore J.L."/>
        </authorList>
    </citation>
    <scope>NUCLEOTIDE SEQUENCE [LARGE SCALE GENOMIC DNA]</scope>
    <source>
        <strain evidence="3 4">cv. Gransden 2004</strain>
    </source>
</reference>
<feature type="domain" description="DUF4378" evidence="1">
    <location>
        <begin position="2"/>
        <end position="94"/>
    </location>
</feature>
<organism evidence="2">
    <name type="scientific">Physcomitrium patens</name>
    <name type="common">Spreading-leaved earth moss</name>
    <name type="synonym">Physcomitrella patens</name>
    <dbReference type="NCBI Taxonomy" id="3218"/>
    <lineage>
        <taxon>Eukaryota</taxon>
        <taxon>Viridiplantae</taxon>
        <taxon>Streptophyta</taxon>
        <taxon>Embryophyta</taxon>
        <taxon>Bryophyta</taxon>
        <taxon>Bryophytina</taxon>
        <taxon>Bryopsida</taxon>
        <taxon>Funariidae</taxon>
        <taxon>Funariales</taxon>
        <taxon>Funariaceae</taxon>
        <taxon>Physcomitrium</taxon>
    </lineage>
</organism>
<accession>A0A2K1IBI6</accession>